<name>A0A0E9WC88_ANGAN</name>
<organism evidence="1">
    <name type="scientific">Anguilla anguilla</name>
    <name type="common">European freshwater eel</name>
    <name type="synonym">Muraena anguilla</name>
    <dbReference type="NCBI Taxonomy" id="7936"/>
    <lineage>
        <taxon>Eukaryota</taxon>
        <taxon>Metazoa</taxon>
        <taxon>Chordata</taxon>
        <taxon>Craniata</taxon>
        <taxon>Vertebrata</taxon>
        <taxon>Euteleostomi</taxon>
        <taxon>Actinopterygii</taxon>
        <taxon>Neopterygii</taxon>
        <taxon>Teleostei</taxon>
        <taxon>Anguilliformes</taxon>
        <taxon>Anguillidae</taxon>
        <taxon>Anguilla</taxon>
    </lineage>
</organism>
<evidence type="ECO:0000313" key="1">
    <source>
        <dbReference type="EMBL" id="JAH87906.1"/>
    </source>
</evidence>
<dbReference type="EMBL" id="GBXM01020671">
    <property type="protein sequence ID" value="JAH87906.1"/>
    <property type="molecule type" value="Transcribed_RNA"/>
</dbReference>
<protein>
    <submittedName>
        <fullName evidence="1">Uncharacterized protein</fullName>
    </submittedName>
</protein>
<accession>A0A0E9WC88</accession>
<proteinExistence type="predicted"/>
<reference evidence="1" key="2">
    <citation type="journal article" date="2015" name="Fish Shellfish Immunol.">
        <title>Early steps in the European eel (Anguilla anguilla)-Vibrio vulnificus interaction in the gills: Role of the RtxA13 toxin.</title>
        <authorList>
            <person name="Callol A."/>
            <person name="Pajuelo D."/>
            <person name="Ebbesson L."/>
            <person name="Teles M."/>
            <person name="MacKenzie S."/>
            <person name="Amaro C."/>
        </authorList>
    </citation>
    <scope>NUCLEOTIDE SEQUENCE</scope>
</reference>
<reference evidence="1" key="1">
    <citation type="submission" date="2014-11" db="EMBL/GenBank/DDBJ databases">
        <authorList>
            <person name="Amaro Gonzalez C."/>
        </authorList>
    </citation>
    <scope>NUCLEOTIDE SEQUENCE</scope>
</reference>
<dbReference type="AlphaFoldDB" id="A0A0E9WC88"/>
<sequence length="34" mass="3888">MANHAPLKNPLFWQPKGTVTIRITLPLGEIKHHK</sequence>